<gene>
    <name evidence="6" type="ORF">DRB17_00865</name>
</gene>
<feature type="domain" description="Hemerythrin-like" evidence="5">
    <location>
        <begin position="22"/>
        <end position="133"/>
    </location>
</feature>
<keyword evidence="4" id="KW-0408">Iron</keyword>
<dbReference type="GO" id="GO:0005344">
    <property type="term" value="F:oxygen carrier activity"/>
    <property type="evidence" value="ECO:0007669"/>
    <property type="project" value="UniProtKB-KW"/>
</dbReference>
<evidence type="ECO:0000259" key="5">
    <source>
        <dbReference type="Pfam" id="PF01814"/>
    </source>
</evidence>
<dbReference type="CDD" id="cd12107">
    <property type="entry name" value="Hemerythrin"/>
    <property type="match status" value="1"/>
</dbReference>
<reference evidence="6 7" key="1">
    <citation type="submission" date="2018-07" db="EMBL/GenBank/DDBJ databases">
        <title>Venubactetium sediminum gen. nov., sp. nov., isolated from a marine solar saltern.</title>
        <authorList>
            <person name="Wang S."/>
        </authorList>
    </citation>
    <scope>NUCLEOTIDE SEQUENCE [LARGE SCALE GENOMIC DNA]</scope>
    <source>
        <strain evidence="6 7">WD2A32</strain>
    </source>
</reference>
<evidence type="ECO:0000313" key="7">
    <source>
        <dbReference type="Proteomes" id="UP000253941"/>
    </source>
</evidence>
<accession>A0A369TES8</accession>
<comment type="similarity">
    <text evidence="1">Belongs to the hemerythrin family.</text>
</comment>
<keyword evidence="3" id="KW-0479">Metal-binding</keyword>
<evidence type="ECO:0000256" key="2">
    <source>
        <dbReference type="ARBA" id="ARBA00022621"/>
    </source>
</evidence>
<dbReference type="PANTHER" id="PTHR37164">
    <property type="entry name" value="BACTERIOHEMERYTHRIN"/>
    <property type="match status" value="1"/>
</dbReference>
<dbReference type="AlphaFoldDB" id="A0A369TES8"/>
<dbReference type="NCBIfam" id="TIGR02481">
    <property type="entry name" value="hemeryth_dom"/>
    <property type="match status" value="1"/>
</dbReference>
<keyword evidence="7" id="KW-1185">Reference proteome</keyword>
<comment type="caution">
    <text evidence="6">The sequence shown here is derived from an EMBL/GenBank/DDBJ whole genome shotgun (WGS) entry which is preliminary data.</text>
</comment>
<dbReference type="EMBL" id="QPMH01000001">
    <property type="protein sequence ID" value="RDD63760.1"/>
    <property type="molecule type" value="Genomic_DNA"/>
</dbReference>
<dbReference type="InterPro" id="IPR016131">
    <property type="entry name" value="Haemerythrin_Fe_BS"/>
</dbReference>
<dbReference type="InterPro" id="IPR012312">
    <property type="entry name" value="Hemerythrin-like"/>
</dbReference>
<dbReference type="PROSITE" id="PS00550">
    <property type="entry name" value="HEMERYTHRINS"/>
    <property type="match status" value="1"/>
</dbReference>
<proteinExistence type="inferred from homology"/>
<dbReference type="InterPro" id="IPR035938">
    <property type="entry name" value="Hemerythrin-like_sf"/>
</dbReference>
<keyword evidence="2" id="KW-0813">Transport</keyword>
<dbReference type="GO" id="GO:0046872">
    <property type="term" value="F:metal ion binding"/>
    <property type="evidence" value="ECO:0007669"/>
    <property type="project" value="UniProtKB-KW"/>
</dbReference>
<dbReference type="SUPFAM" id="SSF47188">
    <property type="entry name" value="Hemerythrin-like"/>
    <property type="match status" value="1"/>
</dbReference>
<dbReference type="InterPro" id="IPR050669">
    <property type="entry name" value="Hemerythrin"/>
</dbReference>
<evidence type="ECO:0000256" key="4">
    <source>
        <dbReference type="ARBA" id="ARBA00023004"/>
    </source>
</evidence>
<dbReference type="Pfam" id="PF01814">
    <property type="entry name" value="Hemerythrin"/>
    <property type="match status" value="1"/>
</dbReference>
<evidence type="ECO:0000256" key="3">
    <source>
        <dbReference type="ARBA" id="ARBA00022723"/>
    </source>
</evidence>
<dbReference type="Gene3D" id="1.20.120.50">
    <property type="entry name" value="Hemerythrin-like"/>
    <property type="match status" value="1"/>
</dbReference>
<dbReference type="PANTHER" id="PTHR37164:SF1">
    <property type="entry name" value="BACTERIOHEMERYTHRIN"/>
    <property type="match status" value="1"/>
</dbReference>
<dbReference type="InterPro" id="IPR012827">
    <property type="entry name" value="Hemerythrin_metal-bd"/>
</dbReference>
<keyword evidence="2" id="KW-0561">Oxygen transport</keyword>
<dbReference type="RefSeq" id="WP_114580273.1">
    <property type="nucleotide sequence ID" value="NZ_QPMH01000001.1"/>
</dbReference>
<evidence type="ECO:0000256" key="1">
    <source>
        <dbReference type="ARBA" id="ARBA00010587"/>
    </source>
</evidence>
<evidence type="ECO:0000313" key="6">
    <source>
        <dbReference type="EMBL" id="RDD63760.1"/>
    </source>
</evidence>
<sequence length="146" mass="17299">MAEIDSRLEQIPWVDAFNVGQAEIDLEHRHLFDEINRFVDHVLSKEANKTTLDTLITRMISNHKFHFIHEEQIMLRYNYSQLPAHAIEHRNLEARINEIYGEFTFTSPNNLDGLLDQSLTIKELILDHFLHYDLKYKSHLMNAQGR</sequence>
<name>A0A369TES8_9PROT</name>
<organism evidence="6 7">
    <name type="scientific">Ferruginivarius sediminum</name>
    <dbReference type="NCBI Taxonomy" id="2661937"/>
    <lineage>
        <taxon>Bacteria</taxon>
        <taxon>Pseudomonadati</taxon>
        <taxon>Pseudomonadota</taxon>
        <taxon>Alphaproteobacteria</taxon>
        <taxon>Rhodospirillales</taxon>
        <taxon>Rhodospirillaceae</taxon>
        <taxon>Ferruginivarius</taxon>
    </lineage>
</organism>
<protein>
    <recommendedName>
        <fullName evidence="5">Hemerythrin-like domain-containing protein</fullName>
    </recommendedName>
</protein>
<dbReference type="Proteomes" id="UP000253941">
    <property type="component" value="Unassembled WGS sequence"/>
</dbReference>